<dbReference type="PANTHER" id="PTHR43309">
    <property type="entry name" value="5-OXOPROLINASE SUBUNIT C"/>
    <property type="match status" value="1"/>
</dbReference>
<proteinExistence type="predicted"/>
<evidence type="ECO:0000256" key="1">
    <source>
        <dbReference type="ARBA" id="ARBA00022741"/>
    </source>
</evidence>
<protein>
    <submittedName>
        <fullName evidence="5">Biotin-dependent carboxylase uncharacterized domain-containing protein</fullName>
    </submittedName>
</protein>
<keyword evidence="1" id="KW-0547">Nucleotide-binding</keyword>
<dbReference type="AlphaFoldDB" id="A0A1H2E4J7"/>
<accession>A0A1H2E4J7</accession>
<dbReference type="Pfam" id="PF02626">
    <property type="entry name" value="CT_A_B"/>
    <property type="match status" value="1"/>
</dbReference>
<feature type="domain" description="Carboxyltransferase" evidence="4">
    <location>
        <begin position="25"/>
        <end position="308"/>
    </location>
</feature>
<evidence type="ECO:0000256" key="3">
    <source>
        <dbReference type="ARBA" id="ARBA00022840"/>
    </source>
</evidence>
<dbReference type="RefSeq" id="WP_090192831.1">
    <property type="nucleotide sequence ID" value="NZ_LT629785.1"/>
</dbReference>
<dbReference type="Gene3D" id="2.40.100.10">
    <property type="entry name" value="Cyclophilin-like"/>
    <property type="match status" value="1"/>
</dbReference>
<keyword evidence="2" id="KW-0378">Hydrolase</keyword>
<dbReference type="NCBIfam" id="TIGR00724">
    <property type="entry name" value="urea_amlyse_rel"/>
    <property type="match status" value="1"/>
</dbReference>
<dbReference type="OrthoDB" id="9768696at2"/>
<dbReference type="SMART" id="SM00797">
    <property type="entry name" value="AHS2"/>
    <property type="match status" value="1"/>
</dbReference>
<evidence type="ECO:0000259" key="4">
    <source>
        <dbReference type="SMART" id="SM00797"/>
    </source>
</evidence>
<reference evidence="6" key="1">
    <citation type="submission" date="2016-10" db="EMBL/GenBank/DDBJ databases">
        <authorList>
            <person name="Varghese N."/>
            <person name="Submissions S."/>
        </authorList>
    </citation>
    <scope>NUCLEOTIDE SEQUENCE [LARGE SCALE GENOMIC DNA]</scope>
    <source>
        <strain evidence="6">DSM 17875</strain>
    </source>
</reference>
<evidence type="ECO:0000313" key="5">
    <source>
        <dbReference type="EMBL" id="SDT90041.1"/>
    </source>
</evidence>
<dbReference type="EMBL" id="LT629785">
    <property type="protein sequence ID" value="SDT90041.1"/>
    <property type="molecule type" value="Genomic_DNA"/>
</dbReference>
<sequence>MNGFEVLQPGPLTLLQDAGRPHVQHLGVSPSGPVDMHAAAWANRLLGNRWGTPLLEVALGGLSLHCHVDTRVALCGADLPISLDELPQPNWSCFAVRAGQRLQLGYARSGQRAYLAVSGGFVASAQLGSVATQQREGIGGLRGDGSPLQAGDLLSCAGQLPGRMHSVPAVFQPDYQLEPELRFISGGDALNFGEHELNAFFARAWRVSPQSDRMGARLLGEPLQLPALPAAREWSQGVSNGTVQVPPDGLPIVLLADRQSMGGYPLLGWVHPLDLGRLAQCPAHHGVRFTPVTLGKAQADLRRFYRFFGR</sequence>
<dbReference type="Proteomes" id="UP000243232">
    <property type="component" value="Chromosome I"/>
</dbReference>
<dbReference type="SUPFAM" id="SSF50891">
    <property type="entry name" value="Cyclophilin-like"/>
    <property type="match status" value="1"/>
</dbReference>
<evidence type="ECO:0000256" key="2">
    <source>
        <dbReference type="ARBA" id="ARBA00022801"/>
    </source>
</evidence>
<dbReference type="InterPro" id="IPR003778">
    <property type="entry name" value="CT_A_B"/>
</dbReference>
<dbReference type="GO" id="GO:0016787">
    <property type="term" value="F:hydrolase activity"/>
    <property type="evidence" value="ECO:0007669"/>
    <property type="project" value="UniProtKB-KW"/>
</dbReference>
<keyword evidence="6" id="KW-1185">Reference proteome</keyword>
<dbReference type="PANTHER" id="PTHR43309:SF4">
    <property type="entry name" value="CARBOXYLTRANSFERASE DOMAIN-CONTAINING PROTEIN"/>
    <property type="match status" value="1"/>
</dbReference>
<dbReference type="InterPro" id="IPR029000">
    <property type="entry name" value="Cyclophilin-like_dom_sf"/>
</dbReference>
<keyword evidence="3" id="KW-0067">ATP-binding</keyword>
<evidence type="ECO:0000313" key="6">
    <source>
        <dbReference type="Proteomes" id="UP000243232"/>
    </source>
</evidence>
<dbReference type="STRING" id="364197.SAMN05216296_0390"/>
<organism evidence="5 6">
    <name type="scientific">Pseudomonas pohangensis</name>
    <dbReference type="NCBI Taxonomy" id="364197"/>
    <lineage>
        <taxon>Bacteria</taxon>
        <taxon>Pseudomonadati</taxon>
        <taxon>Pseudomonadota</taxon>
        <taxon>Gammaproteobacteria</taxon>
        <taxon>Pseudomonadales</taxon>
        <taxon>Pseudomonadaceae</taxon>
        <taxon>Pseudomonas</taxon>
    </lineage>
</organism>
<gene>
    <name evidence="5" type="ORF">SAMN05216296_0390</name>
</gene>
<dbReference type="InterPro" id="IPR052708">
    <property type="entry name" value="PxpC"/>
</dbReference>
<name>A0A1H2E4J7_9PSED</name>
<dbReference type="GO" id="GO:0005524">
    <property type="term" value="F:ATP binding"/>
    <property type="evidence" value="ECO:0007669"/>
    <property type="project" value="UniProtKB-KW"/>
</dbReference>